<sequence length="393" mass="44493">MTSVQLLDLPSELILLIAEKIPDRSTTLALWSTSQLLKELLTQQGFSHLILDFRGEPPRVLSSIEHLRALGDGTALACRYARTLEIWSLRNLYSGTRYTTREGVGEDEDFGDVLEEALSGLECINSLSWLAGWGDLTNVEEGVIRGVRSLVSFHQGFTATIAAFRPSAPVVQQLRDICPTSFILVVEWGMHVLYGGLRYHCRRDTGILAFDLNIRVDGTLRSEFEDPPVTLKDMTYWLPVASFKGIQTLKISGMQTDVSQTVFYQPAFWMALQDAQYQLIEFSVDFITDTMLDYLASFSTLRYLCIRDTQTPTGVHDSEDSASKFYKRVLRAHRDTLQTLAVDITLPGPWFLQHSNMEHLFACRNLQRLAIPLSPPTDAISEDLLVRFYYSFL</sequence>
<gene>
    <name evidence="1" type="ORF">BDN72DRAFT_856899</name>
</gene>
<proteinExistence type="predicted"/>
<dbReference type="EMBL" id="ML208312">
    <property type="protein sequence ID" value="TFK70499.1"/>
    <property type="molecule type" value="Genomic_DNA"/>
</dbReference>
<organism evidence="1 2">
    <name type="scientific">Pluteus cervinus</name>
    <dbReference type="NCBI Taxonomy" id="181527"/>
    <lineage>
        <taxon>Eukaryota</taxon>
        <taxon>Fungi</taxon>
        <taxon>Dikarya</taxon>
        <taxon>Basidiomycota</taxon>
        <taxon>Agaricomycotina</taxon>
        <taxon>Agaricomycetes</taxon>
        <taxon>Agaricomycetidae</taxon>
        <taxon>Agaricales</taxon>
        <taxon>Pluteineae</taxon>
        <taxon>Pluteaceae</taxon>
        <taxon>Pluteus</taxon>
    </lineage>
</organism>
<protein>
    <submittedName>
        <fullName evidence="1">Uncharacterized protein</fullName>
    </submittedName>
</protein>
<evidence type="ECO:0000313" key="1">
    <source>
        <dbReference type="EMBL" id="TFK70499.1"/>
    </source>
</evidence>
<evidence type="ECO:0000313" key="2">
    <source>
        <dbReference type="Proteomes" id="UP000308600"/>
    </source>
</evidence>
<dbReference type="Proteomes" id="UP000308600">
    <property type="component" value="Unassembled WGS sequence"/>
</dbReference>
<accession>A0ACD3AYU7</accession>
<reference evidence="1 2" key="1">
    <citation type="journal article" date="2019" name="Nat. Ecol. Evol.">
        <title>Megaphylogeny resolves global patterns of mushroom evolution.</title>
        <authorList>
            <person name="Varga T."/>
            <person name="Krizsan K."/>
            <person name="Foldi C."/>
            <person name="Dima B."/>
            <person name="Sanchez-Garcia M."/>
            <person name="Sanchez-Ramirez S."/>
            <person name="Szollosi G.J."/>
            <person name="Szarkandi J.G."/>
            <person name="Papp V."/>
            <person name="Albert L."/>
            <person name="Andreopoulos W."/>
            <person name="Angelini C."/>
            <person name="Antonin V."/>
            <person name="Barry K.W."/>
            <person name="Bougher N.L."/>
            <person name="Buchanan P."/>
            <person name="Buyck B."/>
            <person name="Bense V."/>
            <person name="Catcheside P."/>
            <person name="Chovatia M."/>
            <person name="Cooper J."/>
            <person name="Damon W."/>
            <person name="Desjardin D."/>
            <person name="Finy P."/>
            <person name="Geml J."/>
            <person name="Haridas S."/>
            <person name="Hughes K."/>
            <person name="Justo A."/>
            <person name="Karasinski D."/>
            <person name="Kautmanova I."/>
            <person name="Kiss B."/>
            <person name="Kocsube S."/>
            <person name="Kotiranta H."/>
            <person name="LaButti K.M."/>
            <person name="Lechner B.E."/>
            <person name="Liimatainen K."/>
            <person name="Lipzen A."/>
            <person name="Lukacs Z."/>
            <person name="Mihaltcheva S."/>
            <person name="Morgado L.N."/>
            <person name="Niskanen T."/>
            <person name="Noordeloos M.E."/>
            <person name="Ohm R.A."/>
            <person name="Ortiz-Santana B."/>
            <person name="Ovrebo C."/>
            <person name="Racz N."/>
            <person name="Riley R."/>
            <person name="Savchenko A."/>
            <person name="Shiryaev A."/>
            <person name="Soop K."/>
            <person name="Spirin V."/>
            <person name="Szebenyi C."/>
            <person name="Tomsovsky M."/>
            <person name="Tulloss R.E."/>
            <person name="Uehling J."/>
            <person name="Grigoriev I.V."/>
            <person name="Vagvolgyi C."/>
            <person name="Papp T."/>
            <person name="Martin F.M."/>
            <person name="Miettinen O."/>
            <person name="Hibbett D.S."/>
            <person name="Nagy L.G."/>
        </authorList>
    </citation>
    <scope>NUCLEOTIDE SEQUENCE [LARGE SCALE GENOMIC DNA]</scope>
    <source>
        <strain evidence="1 2">NL-1719</strain>
    </source>
</reference>
<name>A0ACD3AYU7_9AGAR</name>
<keyword evidence="2" id="KW-1185">Reference proteome</keyword>